<feature type="compositionally biased region" description="Polar residues" evidence="4">
    <location>
        <begin position="380"/>
        <end position="393"/>
    </location>
</feature>
<feature type="domain" description="NOT2/NOT3/NOT5 C-terminal" evidence="5">
    <location>
        <begin position="448"/>
        <end position="571"/>
    </location>
</feature>
<feature type="compositionally biased region" description="Polar residues" evidence="4">
    <location>
        <begin position="53"/>
        <end position="67"/>
    </location>
</feature>
<dbReference type="OrthoDB" id="25391at2759"/>
<evidence type="ECO:0000313" key="6">
    <source>
        <dbReference type="EMBL" id="EKM49757.1"/>
    </source>
</evidence>
<dbReference type="Proteomes" id="UP000008370">
    <property type="component" value="Unassembled WGS sequence"/>
</dbReference>
<dbReference type="PANTHER" id="PTHR23326">
    <property type="entry name" value="CCR4 NOT-RELATED"/>
    <property type="match status" value="1"/>
</dbReference>
<feature type="compositionally biased region" description="Polar residues" evidence="4">
    <location>
        <begin position="228"/>
        <end position="254"/>
    </location>
</feature>
<evidence type="ECO:0000259" key="5">
    <source>
        <dbReference type="Pfam" id="PF04153"/>
    </source>
</evidence>
<dbReference type="Pfam" id="PF04153">
    <property type="entry name" value="NOT2_3_5_C"/>
    <property type="match status" value="1"/>
</dbReference>
<feature type="compositionally biased region" description="Low complexity" evidence="4">
    <location>
        <begin position="101"/>
        <end position="114"/>
    </location>
</feature>
<protein>
    <recommendedName>
        <fullName evidence="5">NOT2/NOT3/NOT5 C-terminal domain-containing protein</fullName>
    </recommendedName>
</protein>
<feature type="compositionally biased region" description="Polar residues" evidence="4">
    <location>
        <begin position="286"/>
        <end position="318"/>
    </location>
</feature>
<dbReference type="STRING" id="650164.K5WHQ1"/>
<evidence type="ECO:0000256" key="4">
    <source>
        <dbReference type="SAM" id="MobiDB-lite"/>
    </source>
</evidence>
<feature type="compositionally biased region" description="Low complexity" evidence="4">
    <location>
        <begin position="77"/>
        <end position="93"/>
    </location>
</feature>
<dbReference type="EMBL" id="JH930480">
    <property type="protein sequence ID" value="EKM49757.1"/>
    <property type="molecule type" value="Genomic_DNA"/>
</dbReference>
<dbReference type="KEGG" id="pco:PHACADRAFT_33313"/>
<dbReference type="InterPro" id="IPR040168">
    <property type="entry name" value="Not2/3/5"/>
</dbReference>
<evidence type="ECO:0000256" key="1">
    <source>
        <dbReference type="ARBA" id="ARBA00007682"/>
    </source>
</evidence>
<dbReference type="GO" id="GO:0006355">
    <property type="term" value="P:regulation of DNA-templated transcription"/>
    <property type="evidence" value="ECO:0007669"/>
    <property type="project" value="InterPro"/>
</dbReference>
<dbReference type="InterPro" id="IPR038635">
    <property type="entry name" value="CCR4-NOT_su2/3/5_C_sf"/>
</dbReference>
<accession>K5WHQ1</accession>
<dbReference type="Gene3D" id="2.30.30.1020">
    <property type="entry name" value="CCR4-NOT complex subunit 2/3/5, C-terminal domain"/>
    <property type="match status" value="1"/>
</dbReference>
<reference evidence="6 7" key="1">
    <citation type="journal article" date="2012" name="BMC Genomics">
        <title>Comparative genomics of the white-rot fungi, Phanerochaete carnosa and P. chrysosporium, to elucidate the genetic basis of the distinct wood types they colonize.</title>
        <authorList>
            <person name="Suzuki H."/>
            <person name="MacDonald J."/>
            <person name="Syed K."/>
            <person name="Salamov A."/>
            <person name="Hori C."/>
            <person name="Aerts A."/>
            <person name="Henrissat B."/>
            <person name="Wiebenga A."/>
            <person name="vanKuyk P.A."/>
            <person name="Barry K."/>
            <person name="Lindquist E."/>
            <person name="LaButti K."/>
            <person name="Lapidus A."/>
            <person name="Lucas S."/>
            <person name="Coutinho P."/>
            <person name="Gong Y."/>
            <person name="Samejima M."/>
            <person name="Mahadevan R."/>
            <person name="Abou-Zaid M."/>
            <person name="de Vries R.P."/>
            <person name="Igarashi K."/>
            <person name="Yadav J.S."/>
            <person name="Grigoriev I.V."/>
            <person name="Master E.R."/>
        </authorList>
    </citation>
    <scope>NUCLEOTIDE SEQUENCE [LARGE SCALE GENOMIC DNA]</scope>
    <source>
        <strain evidence="6 7">HHB-10118-sp</strain>
    </source>
</reference>
<comment type="similarity">
    <text evidence="1">Belongs to the CNOT2/3/5 family.</text>
</comment>
<organism evidence="6 7">
    <name type="scientific">Phanerochaete carnosa (strain HHB-10118-sp)</name>
    <name type="common">White-rot fungus</name>
    <name type="synonym">Peniophora carnosa</name>
    <dbReference type="NCBI Taxonomy" id="650164"/>
    <lineage>
        <taxon>Eukaryota</taxon>
        <taxon>Fungi</taxon>
        <taxon>Dikarya</taxon>
        <taxon>Basidiomycota</taxon>
        <taxon>Agaricomycotina</taxon>
        <taxon>Agaricomycetes</taxon>
        <taxon>Polyporales</taxon>
        <taxon>Phanerochaetaceae</taxon>
        <taxon>Phanerochaete</taxon>
    </lineage>
</organism>
<dbReference type="AlphaFoldDB" id="K5WHQ1"/>
<proteinExistence type="inferred from homology"/>
<feature type="compositionally biased region" description="Low complexity" evidence="4">
    <location>
        <begin position="205"/>
        <end position="217"/>
    </location>
</feature>
<feature type="compositionally biased region" description="Low complexity" evidence="4">
    <location>
        <begin position="347"/>
        <end position="360"/>
    </location>
</feature>
<dbReference type="InParanoid" id="K5WHQ1"/>
<dbReference type="RefSeq" id="XP_007401548.1">
    <property type="nucleotide sequence ID" value="XM_007401486.1"/>
</dbReference>
<keyword evidence="7" id="KW-1185">Reference proteome</keyword>
<feature type="compositionally biased region" description="Low complexity" evidence="4">
    <location>
        <begin position="152"/>
        <end position="173"/>
    </location>
</feature>
<name>K5WHQ1_PHACS</name>
<evidence type="ECO:0000256" key="3">
    <source>
        <dbReference type="ARBA" id="ARBA00023163"/>
    </source>
</evidence>
<keyword evidence="2" id="KW-0805">Transcription regulation</keyword>
<dbReference type="GO" id="GO:0000289">
    <property type="term" value="P:nuclear-transcribed mRNA poly(A) tail shortening"/>
    <property type="evidence" value="ECO:0007669"/>
    <property type="project" value="UniProtKB-ARBA"/>
</dbReference>
<dbReference type="HOGENOM" id="CLU_028051_1_0_1"/>
<dbReference type="GO" id="GO:0030015">
    <property type="term" value="C:CCR4-NOT core complex"/>
    <property type="evidence" value="ECO:0007669"/>
    <property type="project" value="InterPro"/>
</dbReference>
<keyword evidence="3" id="KW-0804">Transcription</keyword>
<evidence type="ECO:0000256" key="2">
    <source>
        <dbReference type="ARBA" id="ARBA00023015"/>
    </source>
</evidence>
<gene>
    <name evidence="6" type="ORF">PHACADRAFT_33313</name>
</gene>
<feature type="region of interest" description="Disordered" evidence="4">
    <location>
        <begin position="1"/>
        <end position="268"/>
    </location>
</feature>
<feature type="region of interest" description="Disordered" evidence="4">
    <location>
        <begin position="286"/>
        <end position="393"/>
    </location>
</feature>
<feature type="compositionally biased region" description="Polar residues" evidence="4">
    <location>
        <begin position="121"/>
        <end position="138"/>
    </location>
</feature>
<evidence type="ECO:0000313" key="7">
    <source>
        <dbReference type="Proteomes" id="UP000008370"/>
    </source>
</evidence>
<feature type="compositionally biased region" description="Low complexity" evidence="4">
    <location>
        <begin position="319"/>
        <end position="331"/>
    </location>
</feature>
<dbReference type="InterPro" id="IPR007282">
    <property type="entry name" value="NOT2/3/5_C"/>
</dbReference>
<sequence>MHAGQPPQRPPSLGPNPALGGPFRTPFPQYGIPPRNVMPGYPALPNHRPAQNVVPQPSPNYIQQRGQSGFPFVGGLQQQQQSQQTSSQHTSQTPLAHTSHQQQQPQNQQAATTPGLPPHLAQNSVPSLGTAPSVSSASEAGLDLNDFPALGSTPTSITTPSTTNATSYASQAGTGAGTVGNGTSSNQSGQRDFTADDFPALGGSTQITQQQPAQTPQNADSHPPGLNGFQQQSNEQHRQNLLGSLAGSGQQQPGVLNLGQARSPGSFQSEAEKRNYALKLNNQSNLAWTSPNANPSQQQANSFPPSQNGTRPNHVQSTQPPGGQPQQPQQQHISALPGLPLPASFSQQQPPQQQQGQTPGVPLHTPYIGNGTVAGDTPLHPSQSSAQVSGTAVPQTPAQQVLMSPADRWGLLGLLAMIKSADLDTSLLSVGTDLGTMGLDMQTPGSLYSTFITPWADSSAAHTVEPDFHLPTCYNVAPPPPGPAKAAAFSDETLFFMFYASPRDALQEIAAQELWNRNWRYHKELRLWITKETGTPSSAKIPGGEQGTYSYWDPENWEKARKEMTVVYTDLEEKSTPVFAPGQTLQLAQSPSAQTQQHQPQAMVASGRVGFQGLGVAAM</sequence>
<dbReference type="GeneID" id="18919778"/>